<organism evidence="2 3">
    <name type="scientific">Sphaerisporangium siamense</name>
    <dbReference type="NCBI Taxonomy" id="795645"/>
    <lineage>
        <taxon>Bacteria</taxon>
        <taxon>Bacillati</taxon>
        <taxon>Actinomycetota</taxon>
        <taxon>Actinomycetes</taxon>
        <taxon>Streptosporangiales</taxon>
        <taxon>Streptosporangiaceae</taxon>
        <taxon>Sphaerisporangium</taxon>
    </lineage>
</organism>
<gene>
    <name evidence="2" type="ORF">BJ982_007794</name>
</gene>
<protein>
    <submittedName>
        <fullName evidence="2">Uncharacterized protein</fullName>
    </submittedName>
</protein>
<feature type="region of interest" description="Disordered" evidence="1">
    <location>
        <begin position="1"/>
        <end position="65"/>
    </location>
</feature>
<dbReference type="RefSeq" id="WP_184890031.1">
    <property type="nucleotide sequence ID" value="NZ_BOOV01000080.1"/>
</dbReference>
<feature type="compositionally biased region" description="Low complexity" evidence="1">
    <location>
        <begin position="12"/>
        <end position="31"/>
    </location>
</feature>
<accession>A0A7W7GF83</accession>
<dbReference type="EMBL" id="JACHND010000002">
    <property type="protein sequence ID" value="MBB4706164.1"/>
    <property type="molecule type" value="Genomic_DNA"/>
</dbReference>
<keyword evidence="3" id="KW-1185">Reference proteome</keyword>
<name>A0A7W7GF83_9ACTN</name>
<evidence type="ECO:0000313" key="3">
    <source>
        <dbReference type="Proteomes" id="UP000542210"/>
    </source>
</evidence>
<evidence type="ECO:0000256" key="1">
    <source>
        <dbReference type="SAM" id="MobiDB-lite"/>
    </source>
</evidence>
<reference evidence="2 3" key="1">
    <citation type="submission" date="2020-08" db="EMBL/GenBank/DDBJ databases">
        <title>Sequencing the genomes of 1000 actinobacteria strains.</title>
        <authorList>
            <person name="Klenk H.-P."/>
        </authorList>
    </citation>
    <scope>NUCLEOTIDE SEQUENCE [LARGE SCALE GENOMIC DNA]</scope>
    <source>
        <strain evidence="2 3">DSM 45784</strain>
    </source>
</reference>
<dbReference type="AlphaFoldDB" id="A0A7W7GF83"/>
<sequence length="65" mass="6622">MMATSSKDGKSPKSPKSPKSAGFGKSGKGSPNDVRTAKVGSCRRHPGTLSSGSCPACQRENAAKK</sequence>
<dbReference type="Proteomes" id="UP000542210">
    <property type="component" value="Unassembled WGS sequence"/>
</dbReference>
<proteinExistence type="predicted"/>
<comment type="caution">
    <text evidence="2">The sequence shown here is derived from an EMBL/GenBank/DDBJ whole genome shotgun (WGS) entry which is preliminary data.</text>
</comment>
<evidence type="ECO:0000313" key="2">
    <source>
        <dbReference type="EMBL" id="MBB4706164.1"/>
    </source>
</evidence>